<feature type="transmembrane region" description="Helical" evidence="6">
    <location>
        <begin position="36"/>
        <end position="58"/>
    </location>
</feature>
<accession>A0ABQ5Z3W9</accession>
<evidence type="ECO:0000313" key="7">
    <source>
        <dbReference type="EMBL" id="GLR47489.1"/>
    </source>
</evidence>
<keyword evidence="3 6" id="KW-0812">Transmembrane</keyword>
<dbReference type="Pfam" id="PF04241">
    <property type="entry name" value="DUF423"/>
    <property type="match status" value="1"/>
</dbReference>
<feature type="transmembrane region" description="Helical" evidence="6">
    <location>
        <begin position="92"/>
        <end position="113"/>
    </location>
</feature>
<protein>
    <submittedName>
        <fullName evidence="7">DUF423 domain-containing protein</fullName>
    </submittedName>
</protein>
<evidence type="ECO:0000256" key="3">
    <source>
        <dbReference type="ARBA" id="ARBA00022692"/>
    </source>
</evidence>
<feature type="transmembrane region" description="Helical" evidence="6">
    <location>
        <begin position="65"/>
        <end position="86"/>
    </location>
</feature>
<comment type="subcellular location">
    <subcellularLocation>
        <location evidence="1">Membrane</location>
        <topology evidence="1">Multi-pass membrane protein</topology>
    </subcellularLocation>
</comment>
<keyword evidence="5 6" id="KW-0472">Membrane</keyword>
<evidence type="ECO:0000313" key="8">
    <source>
        <dbReference type="Proteomes" id="UP001156703"/>
    </source>
</evidence>
<reference evidence="8" key="1">
    <citation type="journal article" date="2019" name="Int. J. Syst. Evol. Microbiol.">
        <title>The Global Catalogue of Microorganisms (GCM) 10K type strain sequencing project: providing services to taxonomists for standard genome sequencing and annotation.</title>
        <authorList>
            <consortium name="The Broad Institute Genomics Platform"/>
            <consortium name="The Broad Institute Genome Sequencing Center for Infectious Disease"/>
            <person name="Wu L."/>
            <person name="Ma J."/>
        </authorList>
    </citation>
    <scope>NUCLEOTIDE SEQUENCE [LARGE SCALE GENOMIC DNA]</scope>
    <source>
        <strain evidence="8">NBRC 102146</strain>
    </source>
</reference>
<dbReference type="RefSeq" id="WP_084184350.1">
    <property type="nucleotide sequence ID" value="NZ_BSOO01000009.1"/>
</dbReference>
<evidence type="ECO:0000256" key="5">
    <source>
        <dbReference type="ARBA" id="ARBA00023136"/>
    </source>
</evidence>
<evidence type="ECO:0000256" key="4">
    <source>
        <dbReference type="ARBA" id="ARBA00022989"/>
    </source>
</evidence>
<sequence length="119" mass="12280">MSRRLTATGALIAAAAVGLGAFGAHALKDRLDTEAIGWWQTATFYLLTHAVAAVAIGLAKRPRLALAGGLLAGGSLLFAVTLYAMALGLPRWLGAITPLGGTAMIAGWLLLAWRALREG</sequence>
<dbReference type="InterPro" id="IPR006696">
    <property type="entry name" value="DUF423"/>
</dbReference>
<comment type="similarity">
    <text evidence="2">Belongs to the UPF0382 family.</text>
</comment>
<dbReference type="PANTHER" id="PTHR43461:SF1">
    <property type="entry name" value="TRANSMEMBRANE PROTEIN 256"/>
    <property type="match status" value="1"/>
</dbReference>
<evidence type="ECO:0000256" key="6">
    <source>
        <dbReference type="SAM" id="Phobius"/>
    </source>
</evidence>
<evidence type="ECO:0000256" key="2">
    <source>
        <dbReference type="ARBA" id="ARBA00009694"/>
    </source>
</evidence>
<keyword evidence="4 6" id="KW-1133">Transmembrane helix</keyword>
<proteinExistence type="inferred from homology"/>
<comment type="caution">
    <text evidence="7">The sequence shown here is derived from an EMBL/GenBank/DDBJ whole genome shotgun (WGS) entry which is preliminary data.</text>
</comment>
<dbReference type="PANTHER" id="PTHR43461">
    <property type="entry name" value="TRANSMEMBRANE PROTEIN 256"/>
    <property type="match status" value="1"/>
</dbReference>
<name>A0ABQ5Z3W9_9SPHN</name>
<dbReference type="EMBL" id="BSOO01000009">
    <property type="protein sequence ID" value="GLR47489.1"/>
    <property type="molecule type" value="Genomic_DNA"/>
</dbReference>
<keyword evidence="8" id="KW-1185">Reference proteome</keyword>
<organism evidence="7 8">
    <name type="scientific">Sphingomonas astaxanthinifaciens DSM 22298</name>
    <dbReference type="NCBI Taxonomy" id="1123267"/>
    <lineage>
        <taxon>Bacteria</taxon>
        <taxon>Pseudomonadati</taxon>
        <taxon>Pseudomonadota</taxon>
        <taxon>Alphaproteobacteria</taxon>
        <taxon>Sphingomonadales</taxon>
        <taxon>Sphingomonadaceae</taxon>
        <taxon>Sphingomonas</taxon>
    </lineage>
</organism>
<dbReference type="Proteomes" id="UP001156703">
    <property type="component" value="Unassembled WGS sequence"/>
</dbReference>
<evidence type="ECO:0000256" key="1">
    <source>
        <dbReference type="ARBA" id="ARBA00004141"/>
    </source>
</evidence>
<gene>
    <name evidence="7" type="ORF">GCM10007925_12010</name>
</gene>